<keyword evidence="2" id="KW-1185">Reference proteome</keyword>
<reference evidence="1" key="1">
    <citation type="submission" date="2021-06" db="EMBL/GenBank/DDBJ databases">
        <authorList>
            <person name="Kallberg Y."/>
            <person name="Tangrot J."/>
            <person name="Rosling A."/>
        </authorList>
    </citation>
    <scope>NUCLEOTIDE SEQUENCE</scope>
    <source>
        <strain evidence="1">28 12/20/2015</strain>
    </source>
</reference>
<feature type="non-terminal residue" evidence="1">
    <location>
        <position position="68"/>
    </location>
</feature>
<sequence length="68" mass="7823">EQYVTFSTKNTEHLADRPKALRRRKTPYVWGDNLNPAFDDDDEGWQDTDSTSSDNNNKDKIGENCGNM</sequence>
<name>A0ACA9QC04_9GLOM</name>
<dbReference type="EMBL" id="CAJVPW010038452">
    <property type="protein sequence ID" value="CAG8742202.1"/>
    <property type="molecule type" value="Genomic_DNA"/>
</dbReference>
<organism evidence="1 2">
    <name type="scientific">Cetraspora pellucida</name>
    <dbReference type="NCBI Taxonomy" id="1433469"/>
    <lineage>
        <taxon>Eukaryota</taxon>
        <taxon>Fungi</taxon>
        <taxon>Fungi incertae sedis</taxon>
        <taxon>Mucoromycota</taxon>
        <taxon>Glomeromycotina</taxon>
        <taxon>Glomeromycetes</taxon>
        <taxon>Diversisporales</taxon>
        <taxon>Gigasporaceae</taxon>
        <taxon>Cetraspora</taxon>
    </lineage>
</organism>
<evidence type="ECO:0000313" key="1">
    <source>
        <dbReference type="EMBL" id="CAG8742202.1"/>
    </source>
</evidence>
<protein>
    <submittedName>
        <fullName evidence="1">14414_t:CDS:1</fullName>
    </submittedName>
</protein>
<accession>A0ACA9QC04</accession>
<dbReference type="Proteomes" id="UP000789366">
    <property type="component" value="Unassembled WGS sequence"/>
</dbReference>
<evidence type="ECO:0000313" key="2">
    <source>
        <dbReference type="Proteomes" id="UP000789366"/>
    </source>
</evidence>
<gene>
    <name evidence="1" type="ORF">SPELUC_LOCUS13892</name>
</gene>
<proteinExistence type="predicted"/>
<feature type="non-terminal residue" evidence="1">
    <location>
        <position position="1"/>
    </location>
</feature>
<comment type="caution">
    <text evidence="1">The sequence shown here is derived from an EMBL/GenBank/DDBJ whole genome shotgun (WGS) entry which is preliminary data.</text>
</comment>